<dbReference type="EMBL" id="HADY01013890">
    <property type="protein sequence ID" value="SBP52375.1"/>
    <property type="molecule type" value="Transcribed_RNA"/>
</dbReference>
<organism evidence="1">
    <name type="scientific">Nothobranchius furzeri</name>
    <name type="common">Turquoise killifish</name>
    <dbReference type="NCBI Taxonomy" id="105023"/>
    <lineage>
        <taxon>Eukaryota</taxon>
        <taxon>Metazoa</taxon>
        <taxon>Chordata</taxon>
        <taxon>Craniata</taxon>
        <taxon>Vertebrata</taxon>
        <taxon>Euteleostomi</taxon>
        <taxon>Actinopterygii</taxon>
        <taxon>Neopterygii</taxon>
        <taxon>Teleostei</taxon>
        <taxon>Neoteleostei</taxon>
        <taxon>Acanthomorphata</taxon>
        <taxon>Ovalentaria</taxon>
        <taxon>Atherinomorphae</taxon>
        <taxon>Cyprinodontiformes</taxon>
        <taxon>Nothobranchiidae</taxon>
        <taxon>Nothobranchius</taxon>
    </lineage>
</organism>
<name>A0A1A8ADR2_NOTFU</name>
<reference evidence="1" key="1">
    <citation type="submission" date="2016-05" db="EMBL/GenBank/DDBJ databases">
        <authorList>
            <person name="Lavstsen T."/>
            <person name="Jespersen J.S."/>
        </authorList>
    </citation>
    <scope>NUCLEOTIDE SEQUENCE</scope>
    <source>
        <tissue evidence="1">Brain</tissue>
    </source>
</reference>
<dbReference type="AlphaFoldDB" id="A0A1A8ADR2"/>
<reference evidence="1" key="2">
    <citation type="submission" date="2016-06" db="EMBL/GenBank/DDBJ databases">
        <title>The genome of a short-lived fish provides insights into sex chromosome evolution and the genetic control of aging.</title>
        <authorList>
            <person name="Reichwald K."/>
            <person name="Felder M."/>
            <person name="Petzold A."/>
            <person name="Koch P."/>
            <person name="Groth M."/>
            <person name="Platzer M."/>
        </authorList>
    </citation>
    <scope>NUCLEOTIDE SEQUENCE</scope>
    <source>
        <tissue evidence="1">Brain</tissue>
    </source>
</reference>
<evidence type="ECO:0000313" key="1">
    <source>
        <dbReference type="EMBL" id="SBP52375.1"/>
    </source>
</evidence>
<gene>
    <name evidence="1" type="primary">ZGC:123060</name>
</gene>
<proteinExistence type="predicted"/>
<sequence>MYVGKRFAFSPPVYEARCLLAALDYNHHNHRPDYITRKNEKSYKRLYSIKSQNYRIQVVKVAKDYSYIPELQRCILRKRMDGGALPRKAKCNPGDPRNLGNLAGVVAPPTPELVQTQIRRGQAPAT</sequence>
<accession>A0A1A8ADR2</accession>
<protein>
    <submittedName>
        <fullName evidence="1">Zgc:123060</fullName>
    </submittedName>
</protein>